<feature type="domain" description="Polymerase nucleotidyl transferase" evidence="1">
    <location>
        <begin position="8"/>
        <end position="80"/>
    </location>
</feature>
<accession>A0A9X0WLI1</accession>
<dbReference type="RefSeq" id="WP_200389409.1">
    <property type="nucleotide sequence ID" value="NZ_NRSD01000028.1"/>
</dbReference>
<dbReference type="InterPro" id="IPR043519">
    <property type="entry name" value="NT_sf"/>
</dbReference>
<comment type="caution">
    <text evidence="2">The sequence shown here is derived from an EMBL/GenBank/DDBJ whole genome shotgun (WGS) entry which is preliminary data.</text>
</comment>
<evidence type="ECO:0000259" key="1">
    <source>
        <dbReference type="Pfam" id="PF01909"/>
    </source>
</evidence>
<dbReference type="CDD" id="cd05403">
    <property type="entry name" value="NT_KNTase_like"/>
    <property type="match status" value="1"/>
</dbReference>
<sequence length="99" mass="10786">MRLTTDQIRSIRRIVADTAGPAAQVRVFGSRLRDDATGGDLDLLVEMPSAVEHPAALSARLAARISRTMHGRRVDVVVLAPNLLRLPIHDIALREGQSL</sequence>
<reference evidence="2 3" key="1">
    <citation type="journal article" date="2020" name="Microorganisms">
        <title>Osmotic Adaptation and Compatible Solute Biosynthesis of Phototrophic Bacteria as Revealed from Genome Analyses.</title>
        <authorList>
            <person name="Imhoff J.F."/>
            <person name="Rahn T."/>
            <person name="Kunzel S."/>
            <person name="Keller A."/>
            <person name="Neulinger S.C."/>
        </authorList>
    </citation>
    <scope>NUCLEOTIDE SEQUENCE [LARGE SCALE GENOMIC DNA]</scope>
    <source>
        <strain evidence="2 3">DSM 21303</strain>
    </source>
</reference>
<gene>
    <name evidence="2" type="ORF">CKO25_18465</name>
</gene>
<dbReference type="GO" id="GO:0016779">
    <property type="term" value="F:nucleotidyltransferase activity"/>
    <property type="evidence" value="ECO:0007669"/>
    <property type="project" value="InterPro"/>
</dbReference>
<dbReference type="Proteomes" id="UP001138802">
    <property type="component" value="Unassembled WGS sequence"/>
</dbReference>
<protein>
    <submittedName>
        <fullName evidence="2">DNA polymerase III subunit beta</fullName>
    </submittedName>
</protein>
<name>A0A9X0WLI1_9GAMM</name>
<dbReference type="EMBL" id="NRSD01000028">
    <property type="protein sequence ID" value="MBK1646590.1"/>
    <property type="molecule type" value="Genomic_DNA"/>
</dbReference>
<dbReference type="Gene3D" id="3.30.460.10">
    <property type="entry name" value="Beta Polymerase, domain 2"/>
    <property type="match status" value="1"/>
</dbReference>
<organism evidence="2 3">
    <name type="scientific">Thiocapsa imhoffii</name>
    <dbReference type="NCBI Taxonomy" id="382777"/>
    <lineage>
        <taxon>Bacteria</taxon>
        <taxon>Pseudomonadati</taxon>
        <taxon>Pseudomonadota</taxon>
        <taxon>Gammaproteobacteria</taxon>
        <taxon>Chromatiales</taxon>
        <taxon>Chromatiaceae</taxon>
        <taxon>Thiocapsa</taxon>
    </lineage>
</organism>
<evidence type="ECO:0000313" key="3">
    <source>
        <dbReference type="Proteomes" id="UP001138802"/>
    </source>
</evidence>
<keyword evidence="3" id="KW-1185">Reference proteome</keyword>
<evidence type="ECO:0000313" key="2">
    <source>
        <dbReference type="EMBL" id="MBK1646590.1"/>
    </source>
</evidence>
<dbReference type="InterPro" id="IPR002934">
    <property type="entry name" value="Polymerase_NTP_transf_dom"/>
</dbReference>
<dbReference type="Pfam" id="PF01909">
    <property type="entry name" value="NTP_transf_2"/>
    <property type="match status" value="1"/>
</dbReference>
<dbReference type="AlphaFoldDB" id="A0A9X0WLI1"/>
<dbReference type="SUPFAM" id="SSF81301">
    <property type="entry name" value="Nucleotidyltransferase"/>
    <property type="match status" value="1"/>
</dbReference>
<proteinExistence type="predicted"/>